<evidence type="ECO:0000313" key="3">
    <source>
        <dbReference type="EMBL" id="CAF1319664.1"/>
    </source>
</evidence>
<dbReference type="OrthoDB" id="7695519at2759"/>
<evidence type="ECO:0000313" key="2">
    <source>
        <dbReference type="EMBL" id="CAF0911557.1"/>
    </source>
</evidence>
<feature type="region of interest" description="Disordered" evidence="1">
    <location>
        <begin position="154"/>
        <end position="193"/>
    </location>
</feature>
<reference evidence="2" key="1">
    <citation type="submission" date="2021-02" db="EMBL/GenBank/DDBJ databases">
        <authorList>
            <person name="Nowell W R."/>
        </authorList>
    </citation>
    <scope>NUCLEOTIDE SEQUENCE</scope>
</reference>
<dbReference type="EMBL" id="CAJNOO010000340">
    <property type="protein sequence ID" value="CAF0911557.1"/>
    <property type="molecule type" value="Genomic_DNA"/>
</dbReference>
<organism evidence="2 4">
    <name type="scientific">Rotaria sordida</name>
    <dbReference type="NCBI Taxonomy" id="392033"/>
    <lineage>
        <taxon>Eukaryota</taxon>
        <taxon>Metazoa</taxon>
        <taxon>Spiralia</taxon>
        <taxon>Gnathifera</taxon>
        <taxon>Rotifera</taxon>
        <taxon>Eurotatoria</taxon>
        <taxon>Bdelloidea</taxon>
        <taxon>Philodinida</taxon>
        <taxon>Philodinidae</taxon>
        <taxon>Rotaria</taxon>
    </lineage>
</organism>
<evidence type="ECO:0000256" key="1">
    <source>
        <dbReference type="SAM" id="MobiDB-lite"/>
    </source>
</evidence>
<dbReference type="Proteomes" id="UP000663889">
    <property type="component" value="Unassembled WGS sequence"/>
</dbReference>
<name>A0A814AGK3_9BILA</name>
<accession>A0A814AGK3</accession>
<sequence length="193" mass="22335">MMHKRTWAIYKHKISTNEEPDHDWCGDWCGYKKSLLTGTKYDQQKHSLPKYVMEAIKPAFEDLASKETLQHVLNGSSQNANESFHSFLWSMAPKNRYCSGTIIDICLGLAVMIYNDGYLSIGEILHELLGEMGHFSYVAFDRINKQRVQKEAQWRKRRGQQIAGDEDTNDDEDTDDDEDKNDDTIEDYHSGAY</sequence>
<proteinExistence type="predicted"/>
<evidence type="ECO:0000313" key="4">
    <source>
        <dbReference type="Proteomes" id="UP000663882"/>
    </source>
</evidence>
<gene>
    <name evidence="2" type="ORF">RFH988_LOCUS9513</name>
    <name evidence="3" type="ORF">SEV965_LOCUS27242</name>
</gene>
<dbReference type="AlphaFoldDB" id="A0A814AGK3"/>
<comment type="caution">
    <text evidence="2">The sequence shown here is derived from an EMBL/GenBank/DDBJ whole genome shotgun (WGS) entry which is preliminary data.</text>
</comment>
<feature type="compositionally biased region" description="Acidic residues" evidence="1">
    <location>
        <begin position="164"/>
        <end position="181"/>
    </location>
</feature>
<protein>
    <submittedName>
        <fullName evidence="2">Uncharacterized protein</fullName>
    </submittedName>
</protein>
<dbReference type="Proteomes" id="UP000663882">
    <property type="component" value="Unassembled WGS sequence"/>
</dbReference>
<feature type="compositionally biased region" description="Basic and acidic residues" evidence="1">
    <location>
        <begin position="182"/>
        <end position="193"/>
    </location>
</feature>
<dbReference type="EMBL" id="CAJNOU010002417">
    <property type="protein sequence ID" value="CAF1319664.1"/>
    <property type="molecule type" value="Genomic_DNA"/>
</dbReference>